<evidence type="ECO:0000313" key="1">
    <source>
        <dbReference type="EMBL" id="KAI9454631.1"/>
    </source>
</evidence>
<sequence length="329" mass="36213">MMEGYQRMGCRGGDPARSGPSLPPTKVVEWSRTIDPPSQASSKLGTRVTLWPGIRHIQNLAVRRTPYNCTRTAPHNRTYEEPVMVRTVARPSTSGPSDYLVRSTRTSAVHERGVRRGLGISKGHAPTPISLPVQVKGGVAVRELRVPHDKRAGWNACIRAKNQAEGRRAAAEITANWHSLRSQASLSEVQMIHGALSAFIHAVRCYKLVAVLCFAHEANCGSSLPNATSSSTSFRLYRDVKRVSPCSKSSLSLCAARSLTTIGGPSRVSLKAGPSQDPVTINTLPDDVLVDIFHFYVDDWDIGTNGWHTLVHERDRWLRCWTSGQSCLW</sequence>
<protein>
    <submittedName>
        <fullName evidence="1">Uncharacterized protein</fullName>
    </submittedName>
</protein>
<reference evidence="1" key="1">
    <citation type="submission" date="2021-03" db="EMBL/GenBank/DDBJ databases">
        <title>Evolutionary priming and transition to the ectomycorrhizal habit in an iconic lineage of mushroom-forming fungi: is preadaptation a requirement?</title>
        <authorList>
            <consortium name="DOE Joint Genome Institute"/>
            <person name="Looney B.P."/>
            <person name="Miyauchi S."/>
            <person name="Morin E."/>
            <person name="Drula E."/>
            <person name="Courty P.E."/>
            <person name="Chicoki N."/>
            <person name="Fauchery L."/>
            <person name="Kohler A."/>
            <person name="Kuo A."/>
            <person name="LaButti K."/>
            <person name="Pangilinan J."/>
            <person name="Lipzen A."/>
            <person name="Riley R."/>
            <person name="Andreopoulos W."/>
            <person name="He G."/>
            <person name="Johnson J."/>
            <person name="Barry K.W."/>
            <person name="Grigoriev I.V."/>
            <person name="Nagy L."/>
            <person name="Hibbett D."/>
            <person name="Henrissat B."/>
            <person name="Matheny P.B."/>
            <person name="Labbe J."/>
            <person name="Martin A.F."/>
        </authorList>
    </citation>
    <scope>NUCLEOTIDE SEQUENCE</scope>
    <source>
        <strain evidence="1">BPL698</strain>
    </source>
</reference>
<gene>
    <name evidence="1" type="ORF">F5148DRAFT_1369984</name>
</gene>
<comment type="caution">
    <text evidence="1">The sequence shown here is derived from an EMBL/GenBank/DDBJ whole genome shotgun (WGS) entry which is preliminary data.</text>
</comment>
<evidence type="ECO:0000313" key="2">
    <source>
        <dbReference type="Proteomes" id="UP001207468"/>
    </source>
</evidence>
<name>A0ACC0U0X5_9AGAM</name>
<accession>A0ACC0U0X5</accession>
<keyword evidence="2" id="KW-1185">Reference proteome</keyword>
<organism evidence="1 2">
    <name type="scientific">Russula earlei</name>
    <dbReference type="NCBI Taxonomy" id="71964"/>
    <lineage>
        <taxon>Eukaryota</taxon>
        <taxon>Fungi</taxon>
        <taxon>Dikarya</taxon>
        <taxon>Basidiomycota</taxon>
        <taxon>Agaricomycotina</taxon>
        <taxon>Agaricomycetes</taxon>
        <taxon>Russulales</taxon>
        <taxon>Russulaceae</taxon>
        <taxon>Russula</taxon>
    </lineage>
</organism>
<dbReference type="EMBL" id="JAGFNK010000269">
    <property type="protein sequence ID" value="KAI9454631.1"/>
    <property type="molecule type" value="Genomic_DNA"/>
</dbReference>
<proteinExistence type="predicted"/>
<dbReference type="Proteomes" id="UP001207468">
    <property type="component" value="Unassembled WGS sequence"/>
</dbReference>